<dbReference type="GO" id="GO:0016462">
    <property type="term" value="F:pyrophosphatase activity"/>
    <property type="evidence" value="ECO:0007669"/>
    <property type="project" value="InterPro"/>
</dbReference>
<evidence type="ECO:0000256" key="4">
    <source>
        <dbReference type="ARBA" id="ARBA00022842"/>
    </source>
</evidence>
<keyword evidence="2" id="KW-0479">Metal-binding</keyword>
<dbReference type="InterPro" id="IPR047198">
    <property type="entry name" value="DDP-like_NUDIX"/>
</dbReference>
<evidence type="ECO:0000256" key="1">
    <source>
        <dbReference type="ARBA" id="ARBA00001946"/>
    </source>
</evidence>
<dbReference type="GO" id="GO:0046872">
    <property type="term" value="F:metal ion binding"/>
    <property type="evidence" value="ECO:0007669"/>
    <property type="project" value="UniProtKB-KW"/>
</dbReference>
<sequence length="165" mass="18265">MASSNSEALGMTARQGREKQVYNAEGGRIVVGVVPIIQSTGQIVLVTSRKKSAEWLLPKGGWENDETQAQAAAREAHEESGIIGDIPASQPLGTFPHIKMCPVSNFPTCEFVFYEMHVTKLLDEWPEGAERKRDTFTYDKALELLKNKPYMRDAVLLCSLAPAQK</sequence>
<dbReference type="STRING" id="109895.A0A507E473"/>
<dbReference type="EMBL" id="QEAQ01000034">
    <property type="protein sequence ID" value="TPX58634.1"/>
    <property type="molecule type" value="Genomic_DNA"/>
</dbReference>
<dbReference type="PANTHER" id="PTHR12629:SF0">
    <property type="entry name" value="DIPHOSPHOINOSITOL-POLYPHOSPHATE DIPHOSPHATASE"/>
    <property type="match status" value="1"/>
</dbReference>
<dbReference type="Proteomes" id="UP000318582">
    <property type="component" value="Unassembled WGS sequence"/>
</dbReference>
<dbReference type="InterPro" id="IPR000086">
    <property type="entry name" value="NUDIX_hydrolase_dom"/>
</dbReference>
<dbReference type="PANTHER" id="PTHR12629">
    <property type="entry name" value="DIPHOSPHOINOSITOL POLYPHOSPHATE PHOSPHOHYDROLASE"/>
    <property type="match status" value="1"/>
</dbReference>
<protein>
    <recommendedName>
        <fullName evidence="5">Nudix hydrolase domain-containing protein</fullName>
    </recommendedName>
</protein>
<keyword evidence="7" id="KW-1185">Reference proteome</keyword>
<keyword evidence="4" id="KW-0460">Magnesium</keyword>
<dbReference type="Gene3D" id="3.90.79.10">
    <property type="entry name" value="Nucleoside Triphosphate Pyrophosphohydrolase"/>
    <property type="match status" value="1"/>
</dbReference>
<dbReference type="SUPFAM" id="SSF55811">
    <property type="entry name" value="Nudix"/>
    <property type="match status" value="1"/>
</dbReference>
<keyword evidence="3" id="KW-0378">Hydrolase</keyword>
<dbReference type="Pfam" id="PF00293">
    <property type="entry name" value="NUDIX"/>
    <property type="match status" value="1"/>
</dbReference>
<evidence type="ECO:0000256" key="2">
    <source>
        <dbReference type="ARBA" id="ARBA00022723"/>
    </source>
</evidence>
<dbReference type="PROSITE" id="PS51462">
    <property type="entry name" value="NUDIX"/>
    <property type="match status" value="1"/>
</dbReference>
<evidence type="ECO:0000259" key="5">
    <source>
        <dbReference type="PROSITE" id="PS51462"/>
    </source>
</evidence>
<comment type="caution">
    <text evidence="6">The sequence shown here is derived from an EMBL/GenBank/DDBJ whole genome shotgun (WGS) entry which is preliminary data.</text>
</comment>
<dbReference type="InterPro" id="IPR020084">
    <property type="entry name" value="NUDIX_hydrolase_CS"/>
</dbReference>
<dbReference type="CDD" id="cd04666">
    <property type="entry name" value="NUDIX_DIPP2_like_Nudt4"/>
    <property type="match status" value="1"/>
</dbReference>
<evidence type="ECO:0000313" key="7">
    <source>
        <dbReference type="Proteomes" id="UP000318582"/>
    </source>
</evidence>
<name>A0A507E473_9FUNG</name>
<dbReference type="InterPro" id="IPR015797">
    <property type="entry name" value="NUDIX_hydrolase-like_dom_sf"/>
</dbReference>
<organism evidence="6 7">
    <name type="scientific">Powellomyces hirtus</name>
    <dbReference type="NCBI Taxonomy" id="109895"/>
    <lineage>
        <taxon>Eukaryota</taxon>
        <taxon>Fungi</taxon>
        <taxon>Fungi incertae sedis</taxon>
        <taxon>Chytridiomycota</taxon>
        <taxon>Chytridiomycota incertae sedis</taxon>
        <taxon>Chytridiomycetes</taxon>
        <taxon>Spizellomycetales</taxon>
        <taxon>Powellomycetaceae</taxon>
        <taxon>Powellomyces</taxon>
    </lineage>
</organism>
<evidence type="ECO:0000256" key="3">
    <source>
        <dbReference type="ARBA" id="ARBA00022801"/>
    </source>
</evidence>
<gene>
    <name evidence="6" type="ORF">PhCBS80983_g03027</name>
</gene>
<feature type="domain" description="Nudix hydrolase" evidence="5">
    <location>
        <begin position="26"/>
        <end position="158"/>
    </location>
</feature>
<dbReference type="PROSITE" id="PS00893">
    <property type="entry name" value="NUDIX_BOX"/>
    <property type="match status" value="1"/>
</dbReference>
<comment type="cofactor">
    <cofactor evidence="1">
        <name>Mg(2+)</name>
        <dbReference type="ChEBI" id="CHEBI:18420"/>
    </cofactor>
</comment>
<accession>A0A507E473</accession>
<reference evidence="6 7" key="1">
    <citation type="journal article" date="2019" name="Sci. Rep.">
        <title>Comparative genomics of chytrid fungi reveal insights into the obligate biotrophic and pathogenic lifestyle of Synchytrium endobioticum.</title>
        <authorList>
            <person name="van de Vossenberg B.T.L.H."/>
            <person name="Warris S."/>
            <person name="Nguyen H.D.T."/>
            <person name="van Gent-Pelzer M.P.E."/>
            <person name="Joly D.L."/>
            <person name="van de Geest H.C."/>
            <person name="Bonants P.J.M."/>
            <person name="Smith D.S."/>
            <person name="Levesque C.A."/>
            <person name="van der Lee T.A.J."/>
        </authorList>
    </citation>
    <scope>NUCLEOTIDE SEQUENCE [LARGE SCALE GENOMIC DNA]</scope>
    <source>
        <strain evidence="6 7">CBS 809.83</strain>
    </source>
</reference>
<evidence type="ECO:0000313" key="6">
    <source>
        <dbReference type="EMBL" id="TPX58634.1"/>
    </source>
</evidence>
<proteinExistence type="predicted"/>
<dbReference type="AlphaFoldDB" id="A0A507E473"/>
<dbReference type="GO" id="GO:0005634">
    <property type="term" value="C:nucleus"/>
    <property type="evidence" value="ECO:0007669"/>
    <property type="project" value="TreeGrafter"/>
</dbReference>
<dbReference type="GO" id="GO:0005737">
    <property type="term" value="C:cytoplasm"/>
    <property type="evidence" value="ECO:0007669"/>
    <property type="project" value="TreeGrafter"/>
</dbReference>